<accession>A0A2I8F3N7</accession>
<dbReference type="RefSeq" id="WP_042305855.1">
    <property type="nucleotide sequence ID" value="NZ_CP026114.1"/>
</dbReference>
<protein>
    <recommendedName>
        <fullName evidence="3">histidine kinase</fullName>
        <ecNumber evidence="3">2.7.13.3</ecNumber>
    </recommendedName>
</protein>
<evidence type="ECO:0000256" key="7">
    <source>
        <dbReference type="PROSITE-ProRule" id="PRU00169"/>
    </source>
</evidence>
<comment type="catalytic activity">
    <reaction evidence="1">
        <text>ATP + protein L-histidine = ADP + protein N-phospho-L-histidine.</text>
        <dbReference type="EC" id="2.7.13.3"/>
    </reaction>
</comment>
<dbReference type="AlphaFoldDB" id="A0A2I8F3N7"/>
<feature type="modified residue" description="4-aspartylphosphate" evidence="7">
    <location>
        <position position="491"/>
    </location>
</feature>
<dbReference type="Gene3D" id="3.30.565.10">
    <property type="entry name" value="Histidine kinase-like ATPase, C-terminal domain"/>
    <property type="match status" value="1"/>
</dbReference>
<sequence length="572" mass="61009">MATVSTAIISGAAELRCRPSRAPEYERESRALVRLARAQTGPRDVLLQTIVDAALELCCAGSAGISLVEELDGHRYFRWLAVAGQVAGLRGNLTAWKDCPCGIALELQESLLLVDPLQTFEALRGGPAHIAEGLVVPIETDGVPLGAIWVMSHSDSCRFEREDVRLLSSLSAVAGSALMLTNARDQKANDSRQRDKFIAMLSHELLGPMGPIDNAVTATKAYCVGNENALVLLGIAKRQISRLRTLMDDLLDAVRLQHGKLRLDIKNVSLKEIAADAVASVQDGLEQRRLQLTVTGLDKDIILVGDHVRLSQVITNLLSNSVRYTPEGGRILLSAACEPDGKTVTIAVQDNGRGIAAEDLASVCNLFVQSRGGSKEANGGLGVGLAVVKRIVELHHGTLDVASAGTGKGTTVTVRLPICCEPNPSTDRHTGIEMPPGVKPVSILLVDDCEDALQSLSTVLALDGHSVDTADSGAAAMRRLKSSKPDVAIVDICLPDADGFDVARAIRRDESLDDIYLVALSGYADETNGRRALAAGFNAYVTKPLSIGRLRAILAACALFENSLHRPEPMQR</sequence>
<keyword evidence="4 7" id="KW-0597">Phosphoprotein</keyword>
<evidence type="ECO:0000256" key="6">
    <source>
        <dbReference type="ARBA" id="ARBA00022777"/>
    </source>
</evidence>
<evidence type="ECO:0000256" key="1">
    <source>
        <dbReference type="ARBA" id="ARBA00000085"/>
    </source>
</evidence>
<feature type="domain" description="Response regulatory" evidence="9">
    <location>
        <begin position="442"/>
        <end position="558"/>
    </location>
</feature>
<dbReference type="GO" id="GO:0005886">
    <property type="term" value="C:plasma membrane"/>
    <property type="evidence" value="ECO:0007669"/>
    <property type="project" value="UniProtKB-SubCell"/>
</dbReference>
<gene>
    <name evidence="10" type="ORF">C2L65_43245</name>
</gene>
<dbReference type="PROSITE" id="PS50109">
    <property type="entry name" value="HIS_KIN"/>
    <property type="match status" value="1"/>
</dbReference>
<dbReference type="SMART" id="SM00387">
    <property type="entry name" value="HATPase_c"/>
    <property type="match status" value="1"/>
</dbReference>
<dbReference type="InterPro" id="IPR036097">
    <property type="entry name" value="HisK_dim/P_sf"/>
</dbReference>
<dbReference type="InterPro" id="IPR001789">
    <property type="entry name" value="Sig_transdc_resp-reg_receiver"/>
</dbReference>
<evidence type="ECO:0000313" key="11">
    <source>
        <dbReference type="Proteomes" id="UP000243502"/>
    </source>
</evidence>
<dbReference type="InterPro" id="IPR011006">
    <property type="entry name" value="CheY-like_superfamily"/>
</dbReference>
<feature type="domain" description="Histidine kinase" evidence="8">
    <location>
        <begin position="200"/>
        <end position="420"/>
    </location>
</feature>
<dbReference type="SMART" id="SM00388">
    <property type="entry name" value="HisKA"/>
    <property type="match status" value="1"/>
</dbReference>
<name>A0A2I8F3N7_9BURK</name>
<dbReference type="InterPro" id="IPR005467">
    <property type="entry name" value="His_kinase_dom"/>
</dbReference>
<dbReference type="InterPro" id="IPR003594">
    <property type="entry name" value="HATPase_dom"/>
</dbReference>
<keyword evidence="6 10" id="KW-0418">Kinase</keyword>
<dbReference type="Pfam" id="PF13185">
    <property type="entry name" value="GAF_2"/>
    <property type="match status" value="1"/>
</dbReference>
<dbReference type="EC" id="2.7.13.3" evidence="3"/>
<dbReference type="Gene3D" id="3.40.50.2300">
    <property type="match status" value="1"/>
</dbReference>
<evidence type="ECO:0000256" key="4">
    <source>
        <dbReference type="ARBA" id="ARBA00022553"/>
    </source>
</evidence>
<dbReference type="InterPro" id="IPR003018">
    <property type="entry name" value="GAF"/>
</dbReference>
<comment type="subcellular location">
    <subcellularLocation>
        <location evidence="2">Cell inner membrane</location>
        <topology evidence="2">Multi-pass membrane protein</topology>
    </subcellularLocation>
</comment>
<dbReference type="Pfam" id="PF00512">
    <property type="entry name" value="HisKA"/>
    <property type="match status" value="1"/>
</dbReference>
<dbReference type="Proteomes" id="UP000243502">
    <property type="component" value="Chromosome 4"/>
</dbReference>
<dbReference type="PROSITE" id="PS50110">
    <property type="entry name" value="RESPONSE_REGULATORY"/>
    <property type="match status" value="1"/>
</dbReference>
<evidence type="ECO:0000256" key="5">
    <source>
        <dbReference type="ARBA" id="ARBA00022679"/>
    </source>
</evidence>
<keyword evidence="5" id="KW-0808">Transferase</keyword>
<dbReference type="InterPro" id="IPR029016">
    <property type="entry name" value="GAF-like_dom_sf"/>
</dbReference>
<reference evidence="10 11" key="1">
    <citation type="submission" date="2018-01" db="EMBL/GenBank/DDBJ databases">
        <title>Species boundaries and ecological features among Paraburkholderia terrae DSMZ17804T, P. hospita DSMZ17164T and P. caribensis DSMZ13236T.</title>
        <authorList>
            <person name="Pratama A.A."/>
        </authorList>
    </citation>
    <scope>NUCLEOTIDE SEQUENCE [LARGE SCALE GENOMIC DNA]</scope>
    <source>
        <strain evidence="10 11">DSM 17804</strain>
    </source>
</reference>
<dbReference type="KEGG" id="pter:C2L65_43245"/>
<evidence type="ECO:0000256" key="3">
    <source>
        <dbReference type="ARBA" id="ARBA00012438"/>
    </source>
</evidence>
<evidence type="ECO:0000313" key="10">
    <source>
        <dbReference type="EMBL" id="AUT66486.1"/>
    </source>
</evidence>
<dbReference type="Gene3D" id="3.30.450.40">
    <property type="match status" value="1"/>
</dbReference>
<dbReference type="OrthoDB" id="9768069at2"/>
<proteinExistence type="predicted"/>
<dbReference type="EMBL" id="CP026114">
    <property type="protein sequence ID" value="AUT66486.1"/>
    <property type="molecule type" value="Genomic_DNA"/>
</dbReference>
<dbReference type="SUPFAM" id="SSF55781">
    <property type="entry name" value="GAF domain-like"/>
    <property type="match status" value="1"/>
</dbReference>
<dbReference type="InterPro" id="IPR036890">
    <property type="entry name" value="HATPase_C_sf"/>
</dbReference>
<dbReference type="Pfam" id="PF02518">
    <property type="entry name" value="HATPase_c"/>
    <property type="match status" value="1"/>
</dbReference>
<dbReference type="GO" id="GO:0000155">
    <property type="term" value="F:phosphorelay sensor kinase activity"/>
    <property type="evidence" value="ECO:0007669"/>
    <property type="project" value="InterPro"/>
</dbReference>
<dbReference type="SMART" id="SM00448">
    <property type="entry name" value="REC"/>
    <property type="match status" value="1"/>
</dbReference>
<evidence type="ECO:0000259" key="8">
    <source>
        <dbReference type="PROSITE" id="PS50109"/>
    </source>
</evidence>
<dbReference type="SUPFAM" id="SSF55874">
    <property type="entry name" value="ATPase domain of HSP90 chaperone/DNA topoisomerase II/histidine kinase"/>
    <property type="match status" value="1"/>
</dbReference>
<dbReference type="CDD" id="cd00082">
    <property type="entry name" value="HisKA"/>
    <property type="match status" value="1"/>
</dbReference>
<evidence type="ECO:0000256" key="2">
    <source>
        <dbReference type="ARBA" id="ARBA00004429"/>
    </source>
</evidence>
<organism evidence="10 11">
    <name type="scientific">Paraburkholderia terrae</name>
    <dbReference type="NCBI Taxonomy" id="311230"/>
    <lineage>
        <taxon>Bacteria</taxon>
        <taxon>Pseudomonadati</taxon>
        <taxon>Pseudomonadota</taxon>
        <taxon>Betaproteobacteria</taxon>
        <taxon>Burkholderiales</taxon>
        <taxon>Burkholderiaceae</taxon>
        <taxon>Paraburkholderia</taxon>
    </lineage>
</organism>
<dbReference type="InterPro" id="IPR003661">
    <property type="entry name" value="HisK_dim/P_dom"/>
</dbReference>
<dbReference type="Pfam" id="PF00072">
    <property type="entry name" value="Response_reg"/>
    <property type="match status" value="1"/>
</dbReference>
<dbReference type="Gene3D" id="1.10.287.130">
    <property type="match status" value="1"/>
</dbReference>
<dbReference type="SUPFAM" id="SSF47384">
    <property type="entry name" value="Homodimeric domain of signal transducing histidine kinase"/>
    <property type="match status" value="1"/>
</dbReference>
<evidence type="ECO:0000259" key="9">
    <source>
        <dbReference type="PROSITE" id="PS50110"/>
    </source>
</evidence>
<dbReference type="PANTHER" id="PTHR43547">
    <property type="entry name" value="TWO-COMPONENT HISTIDINE KINASE"/>
    <property type="match status" value="1"/>
</dbReference>
<dbReference type="CDD" id="cd00075">
    <property type="entry name" value="HATPase"/>
    <property type="match status" value="1"/>
</dbReference>
<dbReference type="PRINTS" id="PR00344">
    <property type="entry name" value="BCTRLSENSOR"/>
</dbReference>
<dbReference type="SUPFAM" id="SSF52172">
    <property type="entry name" value="CheY-like"/>
    <property type="match status" value="1"/>
</dbReference>
<dbReference type="PANTHER" id="PTHR43547:SF2">
    <property type="entry name" value="HYBRID SIGNAL TRANSDUCTION HISTIDINE KINASE C"/>
    <property type="match status" value="1"/>
</dbReference>
<dbReference type="InterPro" id="IPR004358">
    <property type="entry name" value="Sig_transdc_His_kin-like_C"/>
</dbReference>
<dbReference type="FunFam" id="3.30.565.10:FF:000006">
    <property type="entry name" value="Sensor histidine kinase WalK"/>
    <property type="match status" value="1"/>
</dbReference>